<organism evidence="1 2">
    <name type="scientific">Listeria fleischmannii FSL S10-1203</name>
    <dbReference type="NCBI Taxonomy" id="1265822"/>
    <lineage>
        <taxon>Bacteria</taxon>
        <taxon>Bacillati</taxon>
        <taxon>Bacillota</taxon>
        <taxon>Bacilli</taxon>
        <taxon>Bacillales</taxon>
        <taxon>Listeriaceae</taxon>
        <taxon>Listeria</taxon>
    </lineage>
</organism>
<dbReference type="Proteomes" id="UP000019241">
    <property type="component" value="Unassembled WGS sequence"/>
</dbReference>
<keyword evidence="1" id="KW-0067">ATP-binding</keyword>
<protein>
    <submittedName>
        <fullName evidence="1">Helicase family protein</fullName>
    </submittedName>
</protein>
<comment type="caution">
    <text evidence="1">The sequence shown here is derived from an EMBL/GenBank/DDBJ whole genome shotgun (WGS) entry which is preliminary data.</text>
</comment>
<proteinExistence type="predicted"/>
<name>W7DSB3_9LIST</name>
<keyword evidence="1" id="KW-0547">Nucleotide-binding</keyword>
<accession>W7DSB3</accession>
<sequence length="34" mass="3781">MQVAVFGSEGPIFTEAALVQISGRVGRKKRFSKW</sequence>
<evidence type="ECO:0000313" key="1">
    <source>
        <dbReference type="EMBL" id="EUJ64760.1"/>
    </source>
</evidence>
<dbReference type="GO" id="GO:0004386">
    <property type="term" value="F:helicase activity"/>
    <property type="evidence" value="ECO:0007669"/>
    <property type="project" value="UniProtKB-KW"/>
</dbReference>
<evidence type="ECO:0000313" key="2">
    <source>
        <dbReference type="Proteomes" id="UP000019241"/>
    </source>
</evidence>
<dbReference type="EMBL" id="AODM01000005">
    <property type="protein sequence ID" value="EUJ64760.1"/>
    <property type="molecule type" value="Genomic_DNA"/>
</dbReference>
<gene>
    <name evidence="1" type="ORF">MCOL2_01070</name>
</gene>
<dbReference type="AlphaFoldDB" id="W7DSB3"/>
<reference evidence="1 2" key="1">
    <citation type="submission" date="2012-12" db="EMBL/GenBank/DDBJ databases">
        <title>Novel taxa of Listeriaceae from agricultural environments in the United States.</title>
        <authorList>
            <person name="den Bakker H.C."/>
            <person name="Allred A."/>
            <person name="Warchocki S."/>
            <person name="Wright E.M."/>
            <person name="Burrell A."/>
            <person name="Nightingale K.K."/>
            <person name="Kephart D."/>
            <person name="Wiedmann M."/>
        </authorList>
    </citation>
    <scope>NUCLEOTIDE SEQUENCE [LARGE SCALE GENOMIC DNA]</scope>
    <source>
        <strain evidence="1 2">FSL S10-1203</strain>
    </source>
</reference>
<keyword evidence="1" id="KW-0378">Hydrolase</keyword>
<keyword evidence="1" id="KW-0347">Helicase</keyword>